<reference evidence="1" key="1">
    <citation type="submission" date="2019-08" db="EMBL/GenBank/DDBJ databases">
        <authorList>
            <person name="Kucharzyk K."/>
            <person name="Murdoch R.W."/>
            <person name="Higgins S."/>
            <person name="Loffler F."/>
        </authorList>
    </citation>
    <scope>NUCLEOTIDE SEQUENCE</scope>
</reference>
<comment type="caution">
    <text evidence="1">The sequence shown here is derived from an EMBL/GenBank/DDBJ whole genome shotgun (WGS) entry which is preliminary data.</text>
</comment>
<protein>
    <submittedName>
        <fullName evidence="1">Uncharacterized protein</fullName>
    </submittedName>
</protein>
<proteinExistence type="predicted"/>
<dbReference type="AlphaFoldDB" id="A0A644U349"/>
<evidence type="ECO:0000313" key="1">
    <source>
        <dbReference type="EMBL" id="MPL73359.1"/>
    </source>
</evidence>
<sequence>MFIITLAISCNSYKNADSIPEKRYRKESIWDGIRIYKDADTFKNRHRYDFNNRYLDDTYLLCYFLSCTEIKDSIPPYLSNIKYILDDYKNAKLLFLEIKTIQEYIPQLEDKIPIFWEEYIKENNENFQNYLAGKYKCDSKYLYLIASEDEIIKIKSSIKDMSLNLAQYEYLFRNNTTLIKDTVMSRINFYYGEYDLSKLLPYEYEIRYYDSISKSLRNK</sequence>
<dbReference type="EMBL" id="VSSQ01000072">
    <property type="protein sequence ID" value="MPL73359.1"/>
    <property type="molecule type" value="Genomic_DNA"/>
</dbReference>
<gene>
    <name evidence="1" type="ORF">SDC9_19158</name>
</gene>
<organism evidence="1">
    <name type="scientific">bioreactor metagenome</name>
    <dbReference type="NCBI Taxonomy" id="1076179"/>
    <lineage>
        <taxon>unclassified sequences</taxon>
        <taxon>metagenomes</taxon>
        <taxon>ecological metagenomes</taxon>
    </lineage>
</organism>
<name>A0A644U349_9ZZZZ</name>
<accession>A0A644U349</accession>